<keyword evidence="13" id="KW-0675">Receptor</keyword>
<evidence type="ECO:0000259" key="12">
    <source>
        <dbReference type="Pfam" id="PF07715"/>
    </source>
</evidence>
<comment type="subcellular location">
    <subcellularLocation>
        <location evidence="1 8">Cell outer membrane</location>
        <topology evidence="1 8">Multi-pass membrane protein</topology>
    </subcellularLocation>
</comment>
<dbReference type="Gene3D" id="2.170.130.10">
    <property type="entry name" value="TonB-dependent receptor, plug domain"/>
    <property type="match status" value="1"/>
</dbReference>
<evidence type="ECO:0000313" key="14">
    <source>
        <dbReference type="Proteomes" id="UP000283523"/>
    </source>
</evidence>
<feature type="domain" description="TonB-dependent receptor-like beta-barrel" evidence="11">
    <location>
        <begin position="452"/>
        <end position="1039"/>
    </location>
</feature>
<dbReference type="InterPro" id="IPR023997">
    <property type="entry name" value="TonB-dep_OMP_SusC/RagA_CS"/>
</dbReference>
<organism evidence="13 14">
    <name type="scientific">Fibrisoma montanum</name>
    <dbReference type="NCBI Taxonomy" id="2305895"/>
    <lineage>
        <taxon>Bacteria</taxon>
        <taxon>Pseudomonadati</taxon>
        <taxon>Bacteroidota</taxon>
        <taxon>Cytophagia</taxon>
        <taxon>Cytophagales</taxon>
        <taxon>Spirosomataceae</taxon>
        <taxon>Fibrisoma</taxon>
    </lineage>
</organism>
<keyword evidence="10" id="KW-0732">Signal</keyword>
<comment type="caution">
    <text evidence="13">The sequence shown here is derived from an EMBL/GenBank/DDBJ whole genome shotgun (WGS) entry which is preliminary data.</text>
</comment>
<dbReference type="InterPro" id="IPR012910">
    <property type="entry name" value="Plug_dom"/>
</dbReference>
<name>A0A418ME36_9BACT</name>
<dbReference type="NCBIfam" id="TIGR04056">
    <property type="entry name" value="OMP_RagA_SusC"/>
    <property type="match status" value="1"/>
</dbReference>
<comment type="similarity">
    <text evidence="8 9">Belongs to the TonB-dependent receptor family.</text>
</comment>
<dbReference type="InterPro" id="IPR037066">
    <property type="entry name" value="Plug_dom_sf"/>
</dbReference>
<dbReference type="Pfam" id="PF00593">
    <property type="entry name" value="TonB_dep_Rec_b-barrel"/>
    <property type="match status" value="1"/>
</dbReference>
<evidence type="ECO:0000256" key="4">
    <source>
        <dbReference type="ARBA" id="ARBA00022692"/>
    </source>
</evidence>
<reference evidence="13 14" key="1">
    <citation type="submission" date="2018-08" db="EMBL/GenBank/DDBJ databases">
        <title>Fibrisoma montanum sp. nov., isolated from Danxia mountain soil.</title>
        <authorList>
            <person name="Huang Y."/>
        </authorList>
    </citation>
    <scope>NUCLEOTIDE SEQUENCE [LARGE SCALE GENOMIC DNA]</scope>
    <source>
        <strain evidence="13 14">HYT19</strain>
    </source>
</reference>
<evidence type="ECO:0000256" key="9">
    <source>
        <dbReference type="RuleBase" id="RU003357"/>
    </source>
</evidence>
<dbReference type="InterPro" id="IPR023996">
    <property type="entry name" value="TonB-dep_OMP_SusC/RagA"/>
</dbReference>
<dbReference type="Pfam" id="PF13715">
    <property type="entry name" value="CarbopepD_reg_2"/>
    <property type="match status" value="1"/>
</dbReference>
<dbReference type="InterPro" id="IPR036942">
    <property type="entry name" value="Beta-barrel_TonB_sf"/>
</dbReference>
<evidence type="ECO:0000256" key="1">
    <source>
        <dbReference type="ARBA" id="ARBA00004571"/>
    </source>
</evidence>
<dbReference type="Gene3D" id="2.40.170.20">
    <property type="entry name" value="TonB-dependent receptor, beta-barrel domain"/>
    <property type="match status" value="1"/>
</dbReference>
<dbReference type="EMBL" id="QXED01000002">
    <property type="protein sequence ID" value="RIV25080.1"/>
    <property type="molecule type" value="Genomic_DNA"/>
</dbReference>
<evidence type="ECO:0000256" key="2">
    <source>
        <dbReference type="ARBA" id="ARBA00022448"/>
    </source>
</evidence>
<evidence type="ECO:0000256" key="5">
    <source>
        <dbReference type="ARBA" id="ARBA00023077"/>
    </source>
</evidence>
<dbReference type="SUPFAM" id="SSF49464">
    <property type="entry name" value="Carboxypeptidase regulatory domain-like"/>
    <property type="match status" value="1"/>
</dbReference>
<proteinExistence type="inferred from homology"/>
<sequence length="1081" mass="117631">MNAKFYRFFRVTVLSAVALLWSMTVFAQDRRVTGKVTGPDGPVPGANIVLKGTSTGTSTDANGTYTINVRGNDPVLVISAIGSKSQEVAVGNRSTVDVTLADDATALEEVVVTGYTTDTKRETTGAVSTVKARALAVTPSGNVEQQLQGRVAGVTVITNGQPGTASQIRVRGFGAFGGNEPLYVVDGVPVGSTDFLAPDDIETTTVLKDAASASIYGARAANGVIVYTTKKGSRTARKLSVSYDGQYGITDPGRGQEMLNPTEFAQWTWQAFRNSGYKPGDKEWTHPQFGSGPEPVIPDYIRVGNQSGVVGSVDLAAERAKYNVNPTAGPVYQVVRANKEGTDWYDAITRVAPVQRHGLSFAGGSDYSRYYIGFSAQDQKGILLNNSFKRYTFRANTEFDLSKRVRIGENLQFTYRSVLGQGGQGGGQGVAADENSILGAFRMPTIIPVYDEFGGYAGTAARGFNNPRNPVAERDNLINNRDFNGNGFGNIYIEYDPIANLTLRSSLGGQYNNFYGFGYSRLQYENSENNSSFGYNEYGGYAFSWVLTNTANYKRRFGIHNIDVLVGQEALNTGSGRNINGNGLNPFSTDPNYITLNTVSATGRVVGSNQFKGVNFYSLFGRVNYSYNDKYIVTGLLRRDGSSRFGANNRYGVFPAASAAWRISAEEFMKNVPWVTDLKIRGGYGIMGNSNNVDPNNQFTLYASNLGNSAYDINGTNSSTLEGYYRSRIGNPNAKWETSVTTNLGIDGSFFNNRLEVIFDIWRKDTKDLLFNVPIPDVIGTPYTSAPSVNIAKMRNQGIDLQVITRGKIGSEVGYEANITGGVLSNEIVSLAPGLTYITYINPGFRGINPIRNQLGYSISSFYGYKVTGLFQSQEEVRSAPEQDGAAPGRFRYADINNDGKITPDDRTYLGSPVPKFTGGLNLKFTYKGFDIETYAYTSVGNKIFNVSKWFTDFYPSFAGAAISARVRDSWTPQNPDAKLPIFESASNFSTNSQSNSYYVEDGTFFRLQNLSIGYNLPAGFLSRIGLQRARIFASTNNLFTITKYQGLDPGVGGNADTNFGIDVGNYPITRSFLGGLSIGF</sequence>
<keyword evidence="6 8" id="KW-0472">Membrane</keyword>
<evidence type="ECO:0000256" key="3">
    <source>
        <dbReference type="ARBA" id="ARBA00022452"/>
    </source>
</evidence>
<feature type="signal peptide" evidence="10">
    <location>
        <begin position="1"/>
        <end position="27"/>
    </location>
</feature>
<evidence type="ECO:0000256" key="10">
    <source>
        <dbReference type="SAM" id="SignalP"/>
    </source>
</evidence>
<feature type="chain" id="PRO_5018985231" evidence="10">
    <location>
        <begin position="28"/>
        <end position="1081"/>
    </location>
</feature>
<evidence type="ECO:0000259" key="11">
    <source>
        <dbReference type="Pfam" id="PF00593"/>
    </source>
</evidence>
<dbReference type="SUPFAM" id="SSF56935">
    <property type="entry name" value="Porins"/>
    <property type="match status" value="1"/>
</dbReference>
<dbReference type="OrthoDB" id="9768177at2"/>
<dbReference type="AlphaFoldDB" id="A0A418ME36"/>
<dbReference type="InterPro" id="IPR008969">
    <property type="entry name" value="CarboxyPept-like_regulatory"/>
</dbReference>
<keyword evidence="14" id="KW-1185">Reference proteome</keyword>
<dbReference type="GO" id="GO:0009279">
    <property type="term" value="C:cell outer membrane"/>
    <property type="evidence" value="ECO:0007669"/>
    <property type="project" value="UniProtKB-SubCell"/>
</dbReference>
<evidence type="ECO:0000256" key="8">
    <source>
        <dbReference type="PROSITE-ProRule" id="PRU01360"/>
    </source>
</evidence>
<accession>A0A418ME36</accession>
<keyword evidence="5 9" id="KW-0798">TonB box</keyword>
<keyword evidence="2 8" id="KW-0813">Transport</keyword>
<protein>
    <submittedName>
        <fullName evidence="13">TonB-dependent receptor</fullName>
    </submittedName>
</protein>
<keyword evidence="4 8" id="KW-0812">Transmembrane</keyword>
<dbReference type="InterPro" id="IPR000531">
    <property type="entry name" value="Beta-barrel_TonB"/>
</dbReference>
<evidence type="ECO:0000256" key="7">
    <source>
        <dbReference type="ARBA" id="ARBA00023237"/>
    </source>
</evidence>
<evidence type="ECO:0000313" key="13">
    <source>
        <dbReference type="EMBL" id="RIV25080.1"/>
    </source>
</evidence>
<dbReference type="PROSITE" id="PS52016">
    <property type="entry name" value="TONB_DEPENDENT_REC_3"/>
    <property type="match status" value="1"/>
</dbReference>
<feature type="domain" description="TonB-dependent receptor plug" evidence="12">
    <location>
        <begin position="120"/>
        <end position="224"/>
    </location>
</feature>
<dbReference type="Pfam" id="PF07715">
    <property type="entry name" value="Plug"/>
    <property type="match status" value="1"/>
</dbReference>
<dbReference type="InterPro" id="IPR039426">
    <property type="entry name" value="TonB-dep_rcpt-like"/>
</dbReference>
<dbReference type="Gene3D" id="2.60.40.1120">
    <property type="entry name" value="Carboxypeptidase-like, regulatory domain"/>
    <property type="match status" value="1"/>
</dbReference>
<dbReference type="NCBIfam" id="TIGR04057">
    <property type="entry name" value="SusC_RagA_signa"/>
    <property type="match status" value="1"/>
</dbReference>
<keyword evidence="7 8" id="KW-0998">Cell outer membrane</keyword>
<dbReference type="RefSeq" id="WP_119666966.1">
    <property type="nucleotide sequence ID" value="NZ_QXED01000002.1"/>
</dbReference>
<keyword evidence="3 8" id="KW-1134">Transmembrane beta strand</keyword>
<evidence type="ECO:0000256" key="6">
    <source>
        <dbReference type="ARBA" id="ARBA00023136"/>
    </source>
</evidence>
<dbReference type="Proteomes" id="UP000283523">
    <property type="component" value="Unassembled WGS sequence"/>
</dbReference>
<gene>
    <name evidence="13" type="ORF">DYU11_07105</name>
</gene>